<dbReference type="GO" id="GO:0005524">
    <property type="term" value="F:ATP binding"/>
    <property type="evidence" value="ECO:0007669"/>
    <property type="project" value="InterPro"/>
</dbReference>
<feature type="region of interest" description="Disordered" evidence="1">
    <location>
        <begin position="156"/>
        <end position="176"/>
    </location>
</feature>
<name>A0A3N0E6L8_9ACTN</name>
<dbReference type="InterPro" id="IPR011009">
    <property type="entry name" value="Kinase-like_dom_sf"/>
</dbReference>
<dbReference type="OrthoDB" id="3436012at2"/>
<dbReference type="GO" id="GO:0004672">
    <property type="term" value="F:protein kinase activity"/>
    <property type="evidence" value="ECO:0007669"/>
    <property type="project" value="InterPro"/>
</dbReference>
<evidence type="ECO:0000313" key="3">
    <source>
        <dbReference type="EMBL" id="RNL83497.1"/>
    </source>
</evidence>
<evidence type="ECO:0000256" key="1">
    <source>
        <dbReference type="SAM" id="MobiDB-lite"/>
    </source>
</evidence>
<evidence type="ECO:0000259" key="2">
    <source>
        <dbReference type="PROSITE" id="PS50011"/>
    </source>
</evidence>
<dbReference type="InterPro" id="IPR000719">
    <property type="entry name" value="Prot_kinase_dom"/>
</dbReference>
<protein>
    <recommendedName>
        <fullName evidence="2">Protein kinase domain-containing protein</fullName>
    </recommendedName>
</protein>
<dbReference type="PROSITE" id="PS50011">
    <property type="entry name" value="PROTEIN_KINASE_DOM"/>
    <property type="match status" value="1"/>
</dbReference>
<proteinExistence type="predicted"/>
<evidence type="ECO:0000313" key="4">
    <source>
        <dbReference type="Proteomes" id="UP000269198"/>
    </source>
</evidence>
<reference evidence="3 4" key="1">
    <citation type="submission" date="2018-11" db="EMBL/GenBank/DDBJ databases">
        <title>The genome draft of YIM 96095.</title>
        <authorList>
            <person name="Tang S.-K."/>
            <person name="Chunyu W.-X."/>
            <person name="Feng Y.-Z."/>
        </authorList>
    </citation>
    <scope>NUCLEOTIDE SEQUENCE [LARGE SCALE GENOMIC DNA]</scope>
    <source>
        <strain evidence="3 4">YIM 96095</strain>
    </source>
</reference>
<accession>A0A3N0E6L8</accession>
<dbReference type="SMART" id="SM00220">
    <property type="entry name" value="S_TKc"/>
    <property type="match status" value="1"/>
</dbReference>
<gene>
    <name evidence="3" type="ORF">EFW17_15980</name>
</gene>
<organism evidence="3 4">
    <name type="scientific">Halostreptopolyspora alba</name>
    <dbReference type="NCBI Taxonomy" id="2487137"/>
    <lineage>
        <taxon>Bacteria</taxon>
        <taxon>Bacillati</taxon>
        <taxon>Actinomycetota</taxon>
        <taxon>Actinomycetes</taxon>
        <taxon>Streptosporangiales</taxon>
        <taxon>Nocardiopsidaceae</taxon>
        <taxon>Halostreptopolyspora</taxon>
    </lineage>
</organism>
<sequence>MGAYRIVGLVCRDGAAVTYVGSTKEGRRVAVRTVADERAVTPDLRSRLDHRIILVRGISATCLVPVIDADPTAERPWYATPLVSGATLQDHVSAHGPLGADQVRVLALGLAEAIDAAHTAGWTFASLTTSDIVLAPAGPALLDPALTRLLGGHATAARDDTPENAPPSTDVAEPPDTAADVHAWATVVTFAATGRPPGPEDGATGGGLAPQLAEVVTHALHDDPRERPDAETLFRQVAQPLNDPAQAGAADTFVPRAVERYWSAPEGSATTAWTPLHTEKSQPRLRPKVAVAGVLVLVAGLATVYAAGGLTLGSGDVTDHETNARLIEEAGCDDCTTPVHVVPGLEHQGEDARLVLTNATTDQGEFGAEEQVAVYLIRNRDDEILAHNMSGEPTGMTISPELEFDDLWSIDDSGNFYLLTGGPGDDETQRVAWLNQDDPRSVENFSAHGVQTAWQESLEATDLDGDQTFEVAADAGVRTFPPEPTNVRFYYKYHREDHMFLPWKCTDSQGATVAEEDLYPMSEEPCSDYGQQEEVPWDY</sequence>
<comment type="caution">
    <text evidence="3">The sequence shown here is derived from an EMBL/GenBank/DDBJ whole genome shotgun (WGS) entry which is preliminary data.</text>
</comment>
<dbReference type="AlphaFoldDB" id="A0A3N0E6L8"/>
<dbReference type="SUPFAM" id="SSF56112">
    <property type="entry name" value="Protein kinase-like (PK-like)"/>
    <property type="match status" value="1"/>
</dbReference>
<dbReference type="EMBL" id="RJMB01000016">
    <property type="protein sequence ID" value="RNL83497.1"/>
    <property type="molecule type" value="Genomic_DNA"/>
</dbReference>
<keyword evidence="4" id="KW-1185">Reference proteome</keyword>
<feature type="domain" description="Protein kinase" evidence="2">
    <location>
        <begin position="1"/>
        <end position="242"/>
    </location>
</feature>
<dbReference type="RefSeq" id="WP_123202204.1">
    <property type="nucleotide sequence ID" value="NZ_RJMB01000016.1"/>
</dbReference>
<dbReference type="Gene3D" id="1.10.510.10">
    <property type="entry name" value="Transferase(Phosphotransferase) domain 1"/>
    <property type="match status" value="1"/>
</dbReference>
<dbReference type="Proteomes" id="UP000269198">
    <property type="component" value="Unassembled WGS sequence"/>
</dbReference>